<reference evidence="2 3" key="1">
    <citation type="submission" date="2021-02" db="EMBL/GenBank/DDBJ databases">
        <title>Plant Genome Project.</title>
        <authorList>
            <person name="Zhang R.-G."/>
        </authorList>
    </citation>
    <scope>NUCLEOTIDE SEQUENCE [LARGE SCALE GENOMIC DNA]</scope>
    <source>
        <tissue evidence="2">Leaves</tissue>
    </source>
</reference>
<accession>A0ABQ8I338</accession>
<name>A0ABQ8I338_9ROSI</name>
<sequence length="110" mass="13488">MHWHAYPRRRNLLRPITYVHHCLKKPSYLKTYCHLIHPIPDEHIWPQMKFETVLPPLKSRKAGRQKKQRRRGENEPRKMQRLVGFRCSKCHEEGHNSRTCKKNKENRDRQ</sequence>
<evidence type="ECO:0000256" key="1">
    <source>
        <dbReference type="SAM" id="MobiDB-lite"/>
    </source>
</evidence>
<dbReference type="InterPro" id="IPR036875">
    <property type="entry name" value="Znf_CCHC_sf"/>
</dbReference>
<comment type="caution">
    <text evidence="2">The sequence shown here is derived from an EMBL/GenBank/DDBJ whole genome shotgun (WGS) entry which is preliminary data.</text>
</comment>
<dbReference type="SUPFAM" id="SSF57756">
    <property type="entry name" value="Retrovirus zinc finger-like domains"/>
    <property type="match status" value="1"/>
</dbReference>
<evidence type="ECO:0000313" key="3">
    <source>
        <dbReference type="Proteomes" id="UP000827721"/>
    </source>
</evidence>
<keyword evidence="3" id="KW-1185">Reference proteome</keyword>
<evidence type="ECO:0000313" key="2">
    <source>
        <dbReference type="EMBL" id="KAH7571020.1"/>
    </source>
</evidence>
<organism evidence="2 3">
    <name type="scientific">Xanthoceras sorbifolium</name>
    <dbReference type="NCBI Taxonomy" id="99658"/>
    <lineage>
        <taxon>Eukaryota</taxon>
        <taxon>Viridiplantae</taxon>
        <taxon>Streptophyta</taxon>
        <taxon>Embryophyta</taxon>
        <taxon>Tracheophyta</taxon>
        <taxon>Spermatophyta</taxon>
        <taxon>Magnoliopsida</taxon>
        <taxon>eudicotyledons</taxon>
        <taxon>Gunneridae</taxon>
        <taxon>Pentapetalae</taxon>
        <taxon>rosids</taxon>
        <taxon>malvids</taxon>
        <taxon>Sapindales</taxon>
        <taxon>Sapindaceae</taxon>
        <taxon>Xanthoceroideae</taxon>
        <taxon>Xanthoceras</taxon>
    </lineage>
</organism>
<proteinExistence type="predicted"/>
<feature type="region of interest" description="Disordered" evidence="1">
    <location>
        <begin position="56"/>
        <end position="80"/>
    </location>
</feature>
<feature type="region of interest" description="Disordered" evidence="1">
    <location>
        <begin position="91"/>
        <end position="110"/>
    </location>
</feature>
<feature type="compositionally biased region" description="Basic residues" evidence="1">
    <location>
        <begin position="58"/>
        <end position="70"/>
    </location>
</feature>
<gene>
    <name evidence="2" type="ORF">JRO89_XS05G0241000</name>
</gene>
<dbReference type="EMBL" id="JAFEMO010000005">
    <property type="protein sequence ID" value="KAH7571020.1"/>
    <property type="molecule type" value="Genomic_DNA"/>
</dbReference>
<evidence type="ECO:0008006" key="4">
    <source>
        <dbReference type="Google" id="ProtNLM"/>
    </source>
</evidence>
<protein>
    <recommendedName>
        <fullName evidence="4">CCHC-type domain-containing protein</fullName>
    </recommendedName>
</protein>
<dbReference type="Proteomes" id="UP000827721">
    <property type="component" value="Unassembled WGS sequence"/>
</dbReference>